<evidence type="ECO:0000313" key="1">
    <source>
        <dbReference type="EMBL" id="CRZ03364.1"/>
    </source>
</evidence>
<dbReference type="EMBL" id="HACM01002922">
    <property type="protein sequence ID" value="CRZ03364.1"/>
    <property type="molecule type" value="Transcribed_RNA"/>
</dbReference>
<organism evidence="1">
    <name type="scientific">Spongospora subterranea</name>
    <dbReference type="NCBI Taxonomy" id="70186"/>
    <lineage>
        <taxon>Eukaryota</taxon>
        <taxon>Sar</taxon>
        <taxon>Rhizaria</taxon>
        <taxon>Endomyxa</taxon>
        <taxon>Phytomyxea</taxon>
        <taxon>Plasmodiophorida</taxon>
        <taxon>Plasmodiophoridae</taxon>
        <taxon>Spongospora</taxon>
    </lineage>
</organism>
<dbReference type="AlphaFoldDB" id="A0A0H5R5D2"/>
<name>A0A0H5R5D2_9EUKA</name>
<sequence>MANELLAFRMLLRAEESTPPPSPMICSFCHQCLFYTMQDEISGSSSWKCLRLGYKPFLELSSFLHRLNLRKEGSNVAYMILICCNQSDCSREHSLPQPQWLDEAKGKHTDNRKCQYQFSPL</sequence>
<reference evidence="1" key="1">
    <citation type="submission" date="2015-04" db="EMBL/GenBank/DDBJ databases">
        <title>The genome sequence of the plant pathogenic Rhizarian Plasmodiophora brassicae reveals insights in its biotrophic life cycle and the origin of chitin synthesis.</title>
        <authorList>
            <person name="Schwelm A."/>
            <person name="Fogelqvist J."/>
            <person name="Knaust A."/>
            <person name="Julke S."/>
            <person name="Lilja T."/>
            <person name="Dhandapani V."/>
            <person name="Bonilla-Rosso G."/>
            <person name="Karlsson M."/>
            <person name="Shevchenko A."/>
            <person name="Choi S.R."/>
            <person name="Kim H.G."/>
            <person name="Park J.Y."/>
            <person name="Lim Y.P."/>
            <person name="Ludwig-Muller J."/>
            <person name="Dixelius C."/>
        </authorList>
    </citation>
    <scope>NUCLEOTIDE SEQUENCE</scope>
    <source>
        <tissue evidence="1">Potato root galls</tissue>
    </source>
</reference>
<accession>A0A0H5R5D2</accession>
<proteinExistence type="predicted"/>
<protein>
    <submittedName>
        <fullName evidence="1">Uncharacterized protein</fullName>
    </submittedName>
</protein>